<gene>
    <name evidence="1" type="ORF">LCGC14_1678560</name>
</gene>
<protein>
    <submittedName>
        <fullName evidence="1">Uncharacterized protein</fullName>
    </submittedName>
</protein>
<accession>A0A0F9HPU0</accession>
<sequence length="69" mass="8114">MTLKNLIKEVERLKSIKKKYGGGTIRNYAVTKLRGIKQTVEAVDNIIEEFTVFNERDEWEELKCLLQIK</sequence>
<organism evidence="1">
    <name type="scientific">marine sediment metagenome</name>
    <dbReference type="NCBI Taxonomy" id="412755"/>
    <lineage>
        <taxon>unclassified sequences</taxon>
        <taxon>metagenomes</taxon>
        <taxon>ecological metagenomes</taxon>
    </lineage>
</organism>
<proteinExistence type="predicted"/>
<dbReference type="AlphaFoldDB" id="A0A0F9HPU0"/>
<evidence type="ECO:0000313" key="1">
    <source>
        <dbReference type="EMBL" id="KKM17167.1"/>
    </source>
</evidence>
<dbReference type="EMBL" id="LAZR01014515">
    <property type="protein sequence ID" value="KKM17167.1"/>
    <property type="molecule type" value="Genomic_DNA"/>
</dbReference>
<name>A0A0F9HPU0_9ZZZZ</name>
<reference evidence="1" key="1">
    <citation type="journal article" date="2015" name="Nature">
        <title>Complex archaea that bridge the gap between prokaryotes and eukaryotes.</title>
        <authorList>
            <person name="Spang A."/>
            <person name="Saw J.H."/>
            <person name="Jorgensen S.L."/>
            <person name="Zaremba-Niedzwiedzka K."/>
            <person name="Martijn J."/>
            <person name="Lind A.E."/>
            <person name="van Eijk R."/>
            <person name="Schleper C."/>
            <person name="Guy L."/>
            <person name="Ettema T.J."/>
        </authorList>
    </citation>
    <scope>NUCLEOTIDE SEQUENCE</scope>
</reference>
<comment type="caution">
    <text evidence="1">The sequence shown here is derived from an EMBL/GenBank/DDBJ whole genome shotgun (WGS) entry which is preliminary data.</text>
</comment>